<dbReference type="AlphaFoldDB" id="A0A4Y1WR79"/>
<dbReference type="InterPro" id="IPR025150">
    <property type="entry name" value="GH123_cat"/>
</dbReference>
<evidence type="ECO:0000259" key="1">
    <source>
        <dbReference type="Pfam" id="PF13320"/>
    </source>
</evidence>
<proteinExistence type="predicted"/>
<dbReference type="Pfam" id="PF13320">
    <property type="entry name" value="GH123_cat"/>
    <property type="match status" value="1"/>
</dbReference>
<dbReference type="PROSITE" id="PS51257">
    <property type="entry name" value="PROKAR_LIPOPROTEIN"/>
    <property type="match status" value="1"/>
</dbReference>
<reference evidence="4" key="1">
    <citation type="submission" date="2019-06" db="EMBL/GenBank/DDBJ databases">
        <title>Alistipes onderdonkii subsp. vulgaris subsp. nov., Alistipes dispar sp. nov. and Alistipes communis sp. nov., isolated from human faeces, and creation of Alistipes onderdonkii subsp. onderdonkii subsp. nov.</title>
        <authorList>
            <person name="Sakamoto M."/>
            <person name="Ikeyama N."/>
            <person name="Ogata Y."/>
            <person name="Suda W."/>
            <person name="Iino T."/>
            <person name="Hattori M."/>
            <person name="Ohkuma M."/>
        </authorList>
    </citation>
    <scope>NUCLEOTIDE SEQUENCE [LARGE SCALE GENOMIC DNA]</scope>
    <source>
        <strain evidence="4">5CBH24</strain>
    </source>
</reference>
<dbReference type="EMBL" id="AP019735">
    <property type="protein sequence ID" value="BBL03317.1"/>
    <property type="molecule type" value="Genomic_DNA"/>
</dbReference>
<dbReference type="OrthoDB" id="197680at2"/>
<dbReference type="Proteomes" id="UP000318946">
    <property type="component" value="Chromosome"/>
</dbReference>
<sequence length="589" mass="66072">MKSYLSSLLLSVGLFLLLVSCNSGTVRKISSFDELPDPTADTLSDWSGVPQGLHASFVSTDAVFRRSVAPDVAPSASAQLEGWRGERVSAQLLLWTASGADGVEVKVGPFRSDGHTLSEDVAQARFVRYVLSDEFGNKCGYHDPTIYPPHLVPDMLDDIDVFDIKARNVRPVWITISVPADTPAGEYVSTVKLFAKGQQLQTFDIELTVIGRELPPPAEWNYYLDLWQHPAAVARIEGLDMWSDAHFEALVPYMQLLADAGQKVVTTTLNKDPWNNQCFDSYADMIIWTKKADGSWSYDYTVFDRWVELMMDLGIDHTINCYSMLPWNNELHYRDDVTGCFADVTADPGTPAFEELWVPFLTDFTGHLREKGWLGRTNIAMDERSPEEMTDALDLLRKTAPELGIAMADNKNSYLSYPFVNSVCVKVCDRVPPQHIVGRRAQGFVTTYYVCCSDRFPNMFTFSDPAEAVYAGWYTAACGYDGFLRWAYNSWVEEPLTDSRFRTFPAGDTYIVYPGARSSVRFERLVEGIQDAEKISILKKEFTAAGTPEAASRFGQLEALLSGFATVTPEANWQDRLSEAKRKLNELSR</sequence>
<feature type="domain" description="Glycoside hydrolase 123 N-terminal" evidence="2">
    <location>
        <begin position="57"/>
        <end position="193"/>
    </location>
</feature>
<dbReference type="InterPro" id="IPR053850">
    <property type="entry name" value="Glyco_hydro_123_N_2"/>
</dbReference>
<evidence type="ECO:0000259" key="2">
    <source>
        <dbReference type="Pfam" id="PF22680"/>
    </source>
</evidence>
<accession>A0A4Y1WR79</accession>
<evidence type="ECO:0000313" key="4">
    <source>
        <dbReference type="Proteomes" id="UP000318946"/>
    </source>
</evidence>
<gene>
    <name evidence="3" type="ORF">A5CBH24_06300</name>
</gene>
<dbReference type="RefSeq" id="WP_141412188.1">
    <property type="nucleotide sequence ID" value="NZ_AP019735.1"/>
</dbReference>
<dbReference type="KEGG" id="acou:A5CBH24_06300"/>
<evidence type="ECO:0000313" key="3">
    <source>
        <dbReference type="EMBL" id="BBL03317.1"/>
    </source>
</evidence>
<keyword evidence="4" id="KW-1185">Reference proteome</keyword>
<dbReference type="Pfam" id="PF22680">
    <property type="entry name" value="Glyco_hydro_123_N_2"/>
    <property type="match status" value="1"/>
</dbReference>
<feature type="domain" description="Glycoside hydrolase 123 catalytic" evidence="1">
    <location>
        <begin position="227"/>
        <end position="538"/>
    </location>
</feature>
<name>A0A4Y1WR79_9BACT</name>
<dbReference type="GeneID" id="78341344"/>
<organism evidence="3 4">
    <name type="scientific">Alistipes communis</name>
    <dbReference type="NCBI Taxonomy" id="2585118"/>
    <lineage>
        <taxon>Bacteria</taxon>
        <taxon>Pseudomonadati</taxon>
        <taxon>Bacteroidota</taxon>
        <taxon>Bacteroidia</taxon>
        <taxon>Bacteroidales</taxon>
        <taxon>Rikenellaceae</taxon>
        <taxon>Alistipes</taxon>
    </lineage>
</organism>
<protein>
    <submittedName>
        <fullName evidence="3">Uncharacterized protein</fullName>
    </submittedName>
</protein>